<gene>
    <name evidence="2" type="ORF">BJ508DRAFT_309904</name>
</gene>
<evidence type="ECO:0000256" key="1">
    <source>
        <dbReference type="SAM" id="MobiDB-lite"/>
    </source>
</evidence>
<dbReference type="Proteomes" id="UP000275078">
    <property type="component" value="Unassembled WGS sequence"/>
</dbReference>
<evidence type="ECO:0000313" key="2">
    <source>
        <dbReference type="EMBL" id="RPA77665.1"/>
    </source>
</evidence>
<dbReference type="EMBL" id="ML119722">
    <property type="protein sequence ID" value="RPA77665.1"/>
    <property type="molecule type" value="Genomic_DNA"/>
</dbReference>
<reference evidence="2 3" key="1">
    <citation type="journal article" date="2018" name="Nat. Ecol. Evol.">
        <title>Pezizomycetes genomes reveal the molecular basis of ectomycorrhizal truffle lifestyle.</title>
        <authorList>
            <person name="Murat C."/>
            <person name="Payen T."/>
            <person name="Noel B."/>
            <person name="Kuo A."/>
            <person name="Morin E."/>
            <person name="Chen J."/>
            <person name="Kohler A."/>
            <person name="Krizsan K."/>
            <person name="Balestrini R."/>
            <person name="Da Silva C."/>
            <person name="Montanini B."/>
            <person name="Hainaut M."/>
            <person name="Levati E."/>
            <person name="Barry K.W."/>
            <person name="Belfiori B."/>
            <person name="Cichocki N."/>
            <person name="Clum A."/>
            <person name="Dockter R.B."/>
            <person name="Fauchery L."/>
            <person name="Guy J."/>
            <person name="Iotti M."/>
            <person name="Le Tacon F."/>
            <person name="Lindquist E.A."/>
            <person name="Lipzen A."/>
            <person name="Malagnac F."/>
            <person name="Mello A."/>
            <person name="Molinier V."/>
            <person name="Miyauchi S."/>
            <person name="Poulain J."/>
            <person name="Riccioni C."/>
            <person name="Rubini A."/>
            <person name="Sitrit Y."/>
            <person name="Splivallo R."/>
            <person name="Traeger S."/>
            <person name="Wang M."/>
            <person name="Zifcakova L."/>
            <person name="Wipf D."/>
            <person name="Zambonelli A."/>
            <person name="Paolocci F."/>
            <person name="Nowrousian M."/>
            <person name="Ottonello S."/>
            <person name="Baldrian P."/>
            <person name="Spatafora J.W."/>
            <person name="Henrissat B."/>
            <person name="Nagy L.G."/>
            <person name="Aury J.M."/>
            <person name="Wincker P."/>
            <person name="Grigoriev I.V."/>
            <person name="Bonfante P."/>
            <person name="Martin F.M."/>
        </authorList>
    </citation>
    <scope>NUCLEOTIDE SEQUENCE [LARGE SCALE GENOMIC DNA]</scope>
    <source>
        <strain evidence="2 3">RN42</strain>
    </source>
</reference>
<dbReference type="AlphaFoldDB" id="A0A3N4HV50"/>
<keyword evidence="3" id="KW-1185">Reference proteome</keyword>
<feature type="region of interest" description="Disordered" evidence="1">
    <location>
        <begin position="1"/>
        <end position="28"/>
    </location>
</feature>
<protein>
    <submittedName>
        <fullName evidence="2">Uncharacterized protein</fullName>
    </submittedName>
</protein>
<name>A0A3N4HV50_ASCIM</name>
<organism evidence="2 3">
    <name type="scientific">Ascobolus immersus RN42</name>
    <dbReference type="NCBI Taxonomy" id="1160509"/>
    <lineage>
        <taxon>Eukaryota</taxon>
        <taxon>Fungi</taxon>
        <taxon>Dikarya</taxon>
        <taxon>Ascomycota</taxon>
        <taxon>Pezizomycotina</taxon>
        <taxon>Pezizomycetes</taxon>
        <taxon>Pezizales</taxon>
        <taxon>Ascobolaceae</taxon>
        <taxon>Ascobolus</taxon>
    </lineage>
</organism>
<evidence type="ECO:0000313" key="3">
    <source>
        <dbReference type="Proteomes" id="UP000275078"/>
    </source>
</evidence>
<sequence>MFSKRIVSTPETHNLSEAPKTSEDSKAHETWIEKIPEEASDHDESVDSATIRKLARVDMEGVQNVKLNIRVMLDSVSFLQIYLRQLIFVNKGKRRFYSHRKARWFQYLEVLDTFVTALSLIAPHFYWCRDWKALLERTDLEHRAKKQAALASRKRAGFWKRWSGKSEGDVSEEVNDSESLYECRRAALQDYFKEFPQFTPQGLWEFYQRFNNIDTVREEFSFLLQKRPSDPTVDVFLSHREMISQYTPKMAAYVAHNARKWLDKEGFAKPGWKELASDDVPRSYA</sequence>
<proteinExistence type="predicted"/>
<accession>A0A3N4HV50</accession>